<evidence type="ECO:0000313" key="17">
    <source>
        <dbReference type="Proteomes" id="UP000261660"/>
    </source>
</evidence>
<feature type="coiled-coil region" evidence="14">
    <location>
        <begin position="220"/>
        <end position="287"/>
    </location>
</feature>
<evidence type="ECO:0000313" key="16">
    <source>
        <dbReference type="Ensembl" id="ENSLBEP00000033118.1"/>
    </source>
</evidence>
<proteinExistence type="inferred from homology"/>
<comment type="similarity">
    <text evidence="3">Belongs to the MNS1 family.</text>
</comment>
<reference evidence="16" key="1">
    <citation type="submission" date="2025-08" db="UniProtKB">
        <authorList>
            <consortium name="Ensembl"/>
        </authorList>
    </citation>
    <scope>IDENTIFICATION</scope>
</reference>
<evidence type="ECO:0000259" key="15">
    <source>
        <dbReference type="Pfam" id="PF13868"/>
    </source>
</evidence>
<dbReference type="AlphaFoldDB" id="A0A3Q3GRW1"/>
<evidence type="ECO:0000256" key="2">
    <source>
        <dbReference type="ARBA" id="ARBA00004611"/>
    </source>
</evidence>
<evidence type="ECO:0000256" key="4">
    <source>
        <dbReference type="ARBA" id="ARBA00014813"/>
    </source>
</evidence>
<dbReference type="GO" id="GO:0005634">
    <property type="term" value="C:nucleus"/>
    <property type="evidence" value="ECO:0007669"/>
    <property type="project" value="UniProtKB-SubCell"/>
</dbReference>
<evidence type="ECO:0000256" key="10">
    <source>
        <dbReference type="ARBA" id="ARBA00023242"/>
    </source>
</evidence>
<evidence type="ECO:0000256" key="3">
    <source>
        <dbReference type="ARBA" id="ARBA00009158"/>
    </source>
</evidence>
<dbReference type="InterPro" id="IPR026504">
    <property type="entry name" value="MNS1"/>
</dbReference>
<keyword evidence="9" id="KW-0206">Cytoskeleton</keyword>
<dbReference type="Ensembl" id="ENSLBET00000034582.1">
    <property type="protein sequence ID" value="ENSLBEP00000033118.1"/>
    <property type="gene ID" value="ENSLBEG00000024941.1"/>
</dbReference>
<evidence type="ECO:0000256" key="12">
    <source>
        <dbReference type="ARBA" id="ARBA00023273"/>
    </source>
</evidence>
<dbReference type="Pfam" id="PF13868">
    <property type="entry name" value="TPH"/>
    <property type="match status" value="1"/>
</dbReference>
<reference evidence="16" key="2">
    <citation type="submission" date="2025-09" db="UniProtKB">
        <authorList>
            <consortium name="Ensembl"/>
        </authorList>
    </citation>
    <scope>IDENTIFICATION</scope>
</reference>
<sequence length="441" mass="54770">MDIGFLLPAYITSSMAEEERINREKQLEQEERMAKEIARINFESQREEKMREHIKKNSMELRELESKLKSAYMNKERAAQIAEQQAMRFETMREEADYARWMKQEHEQTAAERKKLEQKQQEEVVQYHRELDHQLIEREHKRQEAYEQFLKEKLMVDEIFRKIYEEDQMERQLKLEKVRATQQHIEEFKRQQIEWRRMEQEQMEEENRRIREYASHQRHMEEAKMAKIREREEAKEHLQKILTEKIEEKRQQREDMERVREELCLEEQEEANRLKEIEEMEKKIRQRLMMQQTYQEQMAFKEMRRRAEKAEEEAFRKMMMAKFAEDDRIEQMNAQKRRMKQLEHKREVEKLIEDRRQQIQANMELEAKERAVEQEKEALRRQIVEEERQRLLKRHATKLLGYLPKGLLREEDLAHFDEDFRRTFQTRRPDIFSEDSLEGDE</sequence>
<evidence type="ECO:0000256" key="6">
    <source>
        <dbReference type="ARBA" id="ARBA00022846"/>
    </source>
</evidence>
<feature type="coiled-coil region" evidence="14">
    <location>
        <begin position="47"/>
        <end position="122"/>
    </location>
</feature>
<keyword evidence="12" id="KW-0966">Cell projection</keyword>
<comment type="function">
    <text evidence="13">Microtubule inner protein (MIP) part of the dynein-decorated doublet microtubules (DMTs) in cilia axoneme, which is required for motile cilia beating. May play a role in the control of meiotic division and germ cell differentiation through regulation of pairing and recombination during meiosis. Required for sperm flagella assembly. May play a role in the assembly and function of the outer dynein arm-docking complex (ODA-DC). ODA-DC mediates outer dynein arms (ODA) binding onto the axonemal doublet microtubules.</text>
</comment>
<evidence type="ECO:0000256" key="9">
    <source>
        <dbReference type="ARBA" id="ARBA00023212"/>
    </source>
</evidence>
<organism evidence="16 17">
    <name type="scientific">Labrus bergylta</name>
    <name type="common">ballan wrasse</name>
    <dbReference type="NCBI Taxonomy" id="56723"/>
    <lineage>
        <taxon>Eukaryota</taxon>
        <taxon>Metazoa</taxon>
        <taxon>Chordata</taxon>
        <taxon>Craniata</taxon>
        <taxon>Vertebrata</taxon>
        <taxon>Euteleostomi</taxon>
        <taxon>Actinopterygii</taxon>
        <taxon>Neopterygii</taxon>
        <taxon>Teleostei</taxon>
        <taxon>Neoteleostei</taxon>
        <taxon>Acanthomorphata</taxon>
        <taxon>Eupercaria</taxon>
        <taxon>Labriformes</taxon>
        <taxon>Labridae</taxon>
        <taxon>Labrus</taxon>
    </lineage>
</organism>
<keyword evidence="10" id="KW-0539">Nucleus</keyword>
<keyword evidence="8" id="KW-0969">Cilium</keyword>
<dbReference type="GO" id="GO:0044782">
    <property type="term" value="P:cilium organization"/>
    <property type="evidence" value="ECO:0007669"/>
    <property type="project" value="TreeGrafter"/>
</dbReference>
<evidence type="ECO:0000256" key="1">
    <source>
        <dbReference type="ARBA" id="ARBA00004123"/>
    </source>
</evidence>
<dbReference type="Proteomes" id="UP000261660">
    <property type="component" value="Unplaced"/>
</dbReference>
<dbReference type="PANTHER" id="PTHR19265">
    <property type="entry name" value="MEIOSIS-SPECIFIC NUCLEAR STRUCTURAL PROTEIN 1"/>
    <property type="match status" value="1"/>
</dbReference>
<evidence type="ECO:0000256" key="5">
    <source>
        <dbReference type="ARBA" id="ARBA00022490"/>
    </source>
</evidence>
<evidence type="ECO:0000256" key="8">
    <source>
        <dbReference type="ARBA" id="ARBA00023069"/>
    </source>
</evidence>
<comment type="subcellular location">
    <subcellularLocation>
        <location evidence="2">Cytoplasm</location>
        <location evidence="2">Cytoskeleton</location>
        <location evidence="2">Flagellum axoneme</location>
    </subcellularLocation>
    <subcellularLocation>
        <location evidence="1">Nucleus</location>
    </subcellularLocation>
</comment>
<dbReference type="InterPro" id="IPR043597">
    <property type="entry name" value="TPH_dom"/>
</dbReference>
<keyword evidence="6" id="KW-0282">Flagellum</keyword>
<accession>A0A3Q3GRW1</accession>
<evidence type="ECO:0000256" key="13">
    <source>
        <dbReference type="ARBA" id="ARBA00046114"/>
    </source>
</evidence>
<evidence type="ECO:0000256" key="7">
    <source>
        <dbReference type="ARBA" id="ARBA00023054"/>
    </source>
</evidence>
<feature type="coiled-coil region" evidence="14">
    <location>
        <begin position="348"/>
        <end position="389"/>
    </location>
</feature>
<evidence type="ECO:0000256" key="11">
    <source>
        <dbReference type="ARBA" id="ARBA00023254"/>
    </source>
</evidence>
<dbReference type="GeneTree" id="ENSGT00730000111210"/>
<keyword evidence="7 14" id="KW-0175">Coiled coil</keyword>
<keyword evidence="17" id="KW-1185">Reference proteome</keyword>
<evidence type="ECO:0000256" key="14">
    <source>
        <dbReference type="SAM" id="Coils"/>
    </source>
</evidence>
<protein>
    <recommendedName>
        <fullName evidence="4">Meiosis-specific nuclear structural protein 1</fullName>
    </recommendedName>
</protein>
<keyword evidence="11" id="KW-0469">Meiosis</keyword>
<keyword evidence="5" id="KW-0963">Cytoplasm</keyword>
<feature type="domain" description="Trichohyalin-plectin-homology" evidence="15">
    <location>
        <begin position="55"/>
        <end position="405"/>
    </location>
</feature>
<name>A0A3Q3GRW1_9LABR</name>
<dbReference type="GO" id="GO:0051321">
    <property type="term" value="P:meiotic cell cycle"/>
    <property type="evidence" value="ECO:0007669"/>
    <property type="project" value="UniProtKB-KW"/>
</dbReference>
<dbReference type="GO" id="GO:0031514">
    <property type="term" value="C:motile cilium"/>
    <property type="evidence" value="ECO:0007669"/>
    <property type="project" value="TreeGrafter"/>
</dbReference>
<dbReference type="PANTHER" id="PTHR19265:SF0">
    <property type="entry name" value="MEIOSIS-SPECIFIC NUCLEAR STRUCTURAL PROTEIN 1"/>
    <property type="match status" value="1"/>
</dbReference>